<dbReference type="GO" id="GO:0006357">
    <property type="term" value="P:regulation of transcription by RNA polymerase II"/>
    <property type="evidence" value="ECO:0007669"/>
    <property type="project" value="TreeGrafter"/>
</dbReference>
<dbReference type="InterPro" id="IPR052717">
    <property type="entry name" value="Vacuolar_transposase_reg"/>
</dbReference>
<comment type="caution">
    <text evidence="1">The sequence shown here is derived from an EMBL/GenBank/DDBJ whole genome shotgun (WGS) entry which is preliminary data.</text>
</comment>
<dbReference type="AlphaFoldDB" id="A0A1D1UPI7"/>
<keyword evidence="2" id="KW-1185">Reference proteome</keyword>
<sequence length="187" mass="21371">MIAAFRVPNRAILKRVSWACHMLNTCLQNSVNRKPNSQFKLSDEGVPISTLIQSCKSLVTYCKQAYLSRRLSVAPVQAVETRWNSNLDMLDSFIRLYPELEDILQERDERNRLPGPVDFLRAVASRPLKTATLALESSSSPTIHLVVPYFIKIRAHVSQPISEEFRDLPQYSALVAYQVRLNFFDTT</sequence>
<dbReference type="PANTHER" id="PTHR46169:SF29">
    <property type="entry name" value="DNA REPLICATION-RELATED ELEMENT FACTOR, ISOFORM A"/>
    <property type="match status" value="1"/>
</dbReference>
<gene>
    <name evidence="1" type="primary">RvY_02846</name>
    <name evidence="1" type="synonym">RvY_02846.1</name>
    <name evidence="1" type="ORF">RvY_02846-1</name>
</gene>
<evidence type="ECO:0000313" key="2">
    <source>
        <dbReference type="Proteomes" id="UP000186922"/>
    </source>
</evidence>
<protein>
    <submittedName>
        <fullName evidence="1">Uncharacterized protein</fullName>
    </submittedName>
</protein>
<dbReference type="InterPro" id="IPR012337">
    <property type="entry name" value="RNaseH-like_sf"/>
</dbReference>
<dbReference type="PANTHER" id="PTHR46169">
    <property type="entry name" value="DNA REPLICATION-RELATED ELEMENT FACTOR, ISOFORM A"/>
    <property type="match status" value="1"/>
</dbReference>
<accession>A0A1D1UPI7</accession>
<dbReference type="SUPFAM" id="SSF53098">
    <property type="entry name" value="Ribonuclease H-like"/>
    <property type="match status" value="1"/>
</dbReference>
<organism evidence="1 2">
    <name type="scientific">Ramazzottius varieornatus</name>
    <name type="common">Water bear</name>
    <name type="synonym">Tardigrade</name>
    <dbReference type="NCBI Taxonomy" id="947166"/>
    <lineage>
        <taxon>Eukaryota</taxon>
        <taxon>Metazoa</taxon>
        <taxon>Ecdysozoa</taxon>
        <taxon>Tardigrada</taxon>
        <taxon>Eutardigrada</taxon>
        <taxon>Parachela</taxon>
        <taxon>Hypsibioidea</taxon>
        <taxon>Ramazzottiidae</taxon>
        <taxon>Ramazzottius</taxon>
    </lineage>
</organism>
<dbReference type="GO" id="GO:0005634">
    <property type="term" value="C:nucleus"/>
    <property type="evidence" value="ECO:0007669"/>
    <property type="project" value="TreeGrafter"/>
</dbReference>
<proteinExistence type="predicted"/>
<dbReference type="OrthoDB" id="2438421at2759"/>
<dbReference type="Proteomes" id="UP000186922">
    <property type="component" value="Unassembled WGS sequence"/>
</dbReference>
<reference evidence="1 2" key="1">
    <citation type="journal article" date="2016" name="Nat. Commun.">
        <title>Extremotolerant tardigrade genome and improved radiotolerance of human cultured cells by tardigrade-unique protein.</title>
        <authorList>
            <person name="Hashimoto T."/>
            <person name="Horikawa D.D."/>
            <person name="Saito Y."/>
            <person name="Kuwahara H."/>
            <person name="Kozuka-Hata H."/>
            <person name="Shin-I T."/>
            <person name="Minakuchi Y."/>
            <person name="Ohishi K."/>
            <person name="Motoyama A."/>
            <person name="Aizu T."/>
            <person name="Enomoto A."/>
            <person name="Kondo K."/>
            <person name="Tanaka S."/>
            <person name="Hara Y."/>
            <person name="Koshikawa S."/>
            <person name="Sagara H."/>
            <person name="Miura T."/>
            <person name="Yokobori S."/>
            <person name="Miyagawa K."/>
            <person name="Suzuki Y."/>
            <person name="Kubo T."/>
            <person name="Oyama M."/>
            <person name="Kohara Y."/>
            <person name="Fujiyama A."/>
            <person name="Arakawa K."/>
            <person name="Katayama T."/>
            <person name="Toyoda A."/>
            <person name="Kunieda T."/>
        </authorList>
    </citation>
    <scope>NUCLEOTIDE SEQUENCE [LARGE SCALE GENOMIC DNA]</scope>
    <source>
        <strain evidence="1 2">YOKOZUNA-1</strain>
    </source>
</reference>
<dbReference type="EMBL" id="BDGG01000001">
    <property type="protein sequence ID" value="GAU90430.1"/>
    <property type="molecule type" value="Genomic_DNA"/>
</dbReference>
<evidence type="ECO:0000313" key="1">
    <source>
        <dbReference type="EMBL" id="GAU90430.1"/>
    </source>
</evidence>
<name>A0A1D1UPI7_RAMVA</name>